<feature type="transmembrane region" description="Helical" evidence="1">
    <location>
        <begin position="377"/>
        <end position="394"/>
    </location>
</feature>
<feature type="domain" description="Membrane protein 6-pyruvoyl-tetrahydropterin synthase-related" evidence="2">
    <location>
        <begin position="89"/>
        <end position="396"/>
    </location>
</feature>
<proteinExistence type="predicted"/>
<feature type="transmembrane region" description="Helical" evidence="1">
    <location>
        <begin position="69"/>
        <end position="90"/>
    </location>
</feature>
<evidence type="ECO:0000256" key="1">
    <source>
        <dbReference type="SAM" id="Phobius"/>
    </source>
</evidence>
<feature type="transmembrane region" description="Helical" evidence="1">
    <location>
        <begin position="318"/>
        <end position="336"/>
    </location>
</feature>
<evidence type="ECO:0000259" key="2">
    <source>
        <dbReference type="Pfam" id="PF10131"/>
    </source>
</evidence>
<keyword evidence="1" id="KW-1133">Transmembrane helix</keyword>
<dbReference type="InterPro" id="IPR018776">
    <property type="entry name" value="Membrane_prot_PTPS-rel_domain"/>
</dbReference>
<dbReference type="HOGENOM" id="CLU_029426_1_0_9"/>
<keyword evidence="1" id="KW-0812">Transmembrane</keyword>
<keyword evidence="1" id="KW-0472">Membrane</keyword>
<dbReference type="Proteomes" id="UP000004846">
    <property type="component" value="Unassembled WGS sequence"/>
</dbReference>
<evidence type="ECO:0000313" key="4">
    <source>
        <dbReference type="Proteomes" id="UP000004846"/>
    </source>
</evidence>
<feature type="transmembrane region" description="Helical" evidence="1">
    <location>
        <begin position="530"/>
        <end position="548"/>
    </location>
</feature>
<dbReference type="AlphaFoldDB" id="A0A125W7K6"/>
<protein>
    <recommendedName>
        <fullName evidence="2">Membrane protein 6-pyruvoyl-tetrahydropterin synthase-related domain-containing protein</fullName>
    </recommendedName>
</protein>
<feature type="transmembrane region" description="Helical" evidence="1">
    <location>
        <begin position="348"/>
        <end position="365"/>
    </location>
</feature>
<feature type="transmembrane region" description="Helical" evidence="1">
    <location>
        <begin position="15"/>
        <end position="34"/>
    </location>
</feature>
<feature type="transmembrane region" description="Helical" evidence="1">
    <location>
        <begin position="196"/>
        <end position="217"/>
    </location>
</feature>
<gene>
    <name evidence="3" type="ORF">HMPREF9498_01004</name>
</gene>
<comment type="caution">
    <text evidence="3">The sequence shown here is derived from an EMBL/GenBank/DDBJ whole genome shotgun (WGS) entry which is preliminary data.</text>
</comment>
<accession>A0A125W7K6</accession>
<reference evidence="3 4" key="1">
    <citation type="submission" date="2010-07" db="EMBL/GenBank/DDBJ databases">
        <authorList>
            <person name="Sid Ahmed O."/>
        </authorList>
    </citation>
    <scope>NUCLEOTIDE SEQUENCE [LARGE SCALE GENOMIC DNA]</scope>
    <source>
        <strain evidence="3 4">TX4248</strain>
    </source>
</reference>
<evidence type="ECO:0000313" key="3">
    <source>
        <dbReference type="EMBL" id="EFM83339.1"/>
    </source>
</evidence>
<dbReference type="Pfam" id="PF10131">
    <property type="entry name" value="PTPS_related"/>
    <property type="match status" value="1"/>
</dbReference>
<organism evidence="3 4">
    <name type="scientific">Enterococcus faecalis TX4248</name>
    <dbReference type="NCBI Taxonomy" id="749495"/>
    <lineage>
        <taxon>Bacteria</taxon>
        <taxon>Bacillati</taxon>
        <taxon>Bacillota</taxon>
        <taxon>Bacilli</taxon>
        <taxon>Lactobacillales</taxon>
        <taxon>Enterococcaceae</taxon>
        <taxon>Enterococcus</taxon>
    </lineage>
</organism>
<feature type="transmembrane region" description="Helical" evidence="1">
    <location>
        <begin position="291"/>
        <end position="309"/>
    </location>
</feature>
<feature type="transmembrane region" description="Helical" evidence="1">
    <location>
        <begin position="96"/>
        <end position="123"/>
    </location>
</feature>
<sequence>MGQQVKSWCRQHERLLIFISFLLLSGLSLYFVYFQENFLRASDFRFHQNRVEGLALAIKNNDWFPKINYFFLGGYGYASSLFYPDAYLYLPALLRVLGLSFVASMAIFVFAVNLATFSLTYYAGRLMALSKKRSYLFAILYGLSIYRMQDLFNRQALGEFLALSFFPLVLASLFLLRKGITKYWPLLTLAMTGIGLAHFISIEMVSIWIGLYILFYWQQFFKKEVLWALAKAAGLTLLWLAFYLLPVAEQMKNQVFKVTSNPLTYISERSYPIDSLFINSLKSSVFHAKTANLGTLLFVGLVVAVVSLASKKIQNKRFIGLTLVLLLMVTTLFPWYWLNHTPLNTIQFPWRFLGILSVMLAFFIAQDEWGVFRKSWTVALLVFLAISNLGIYQYQSIQSQQGRLLTKAEYEQPTPFYIGAGHEYLPDEINYQELLKQKKRPLDYSAEQVTITNVRMPYGKISFDYQVVNQSAKVTVPFIYYLGYQATIQMKNQTGAKKMSLTNQGGLAALSLSGTGHVDIRYQRTKVQKIGTMITLLSIGGFGFSRFLQQKKKHKIKEQR</sequence>
<name>A0A125W7K6_ENTFL</name>
<dbReference type="EMBL" id="AEBR01000028">
    <property type="protein sequence ID" value="EFM83339.1"/>
    <property type="molecule type" value="Genomic_DNA"/>
</dbReference>
<feature type="transmembrane region" description="Helical" evidence="1">
    <location>
        <begin position="156"/>
        <end position="176"/>
    </location>
</feature>
<dbReference type="RefSeq" id="WP_002364612.1">
    <property type="nucleotide sequence ID" value="NZ_GL454433.1"/>
</dbReference>
<feature type="transmembrane region" description="Helical" evidence="1">
    <location>
        <begin position="224"/>
        <end position="245"/>
    </location>
</feature>